<evidence type="ECO:0000313" key="2">
    <source>
        <dbReference type="Proteomes" id="UP001163321"/>
    </source>
</evidence>
<proteinExistence type="predicted"/>
<gene>
    <name evidence="1" type="ORF">PsorP6_014637</name>
</gene>
<dbReference type="EMBL" id="CM047586">
    <property type="protein sequence ID" value="KAI9909144.1"/>
    <property type="molecule type" value="Genomic_DNA"/>
</dbReference>
<protein>
    <submittedName>
        <fullName evidence="1">Uncharacterized protein</fullName>
    </submittedName>
</protein>
<comment type="caution">
    <text evidence="1">The sequence shown here is derived from an EMBL/GenBank/DDBJ whole genome shotgun (WGS) entry which is preliminary data.</text>
</comment>
<organism evidence="1 2">
    <name type="scientific">Peronosclerospora sorghi</name>
    <dbReference type="NCBI Taxonomy" id="230839"/>
    <lineage>
        <taxon>Eukaryota</taxon>
        <taxon>Sar</taxon>
        <taxon>Stramenopiles</taxon>
        <taxon>Oomycota</taxon>
        <taxon>Peronosporomycetes</taxon>
        <taxon>Peronosporales</taxon>
        <taxon>Peronosporaceae</taxon>
        <taxon>Peronosclerospora</taxon>
    </lineage>
</organism>
<sequence>MIPTAALVNVIDMSCNLEQKDLVLFEANVPQYYTNSFVKVWWAAVENSHIIRRLRETDQLNHGQNAGPRCNHHDMTHIRKLSLPSNSHDSSCGVSNSFLWSQHFYTIPHGQVTQVAAHNSVRI</sequence>
<accession>A0ACC0VRN0</accession>
<dbReference type="Proteomes" id="UP001163321">
    <property type="component" value="Chromosome 7"/>
</dbReference>
<evidence type="ECO:0000313" key="1">
    <source>
        <dbReference type="EMBL" id="KAI9909144.1"/>
    </source>
</evidence>
<name>A0ACC0VRN0_9STRA</name>
<keyword evidence="2" id="KW-1185">Reference proteome</keyword>
<reference evidence="1 2" key="1">
    <citation type="journal article" date="2022" name="bioRxiv">
        <title>The genome of the oomycete Peronosclerospora sorghi, a cosmopolitan pathogen of maize and sorghum, is inflated with dispersed pseudogenes.</title>
        <authorList>
            <person name="Fletcher K."/>
            <person name="Martin F."/>
            <person name="Isakeit T."/>
            <person name="Cavanaugh K."/>
            <person name="Magill C."/>
            <person name="Michelmore R."/>
        </authorList>
    </citation>
    <scope>NUCLEOTIDE SEQUENCE [LARGE SCALE GENOMIC DNA]</scope>
    <source>
        <strain evidence="1">P6</strain>
    </source>
</reference>